<feature type="compositionally biased region" description="Basic and acidic residues" evidence="1">
    <location>
        <begin position="60"/>
        <end position="74"/>
    </location>
</feature>
<name>A0A2T9Y8E7_9FUNG</name>
<feature type="compositionally biased region" description="Polar residues" evidence="1">
    <location>
        <begin position="1"/>
        <end position="22"/>
    </location>
</feature>
<feature type="region of interest" description="Disordered" evidence="1">
    <location>
        <begin position="244"/>
        <end position="383"/>
    </location>
</feature>
<feature type="compositionally biased region" description="Basic residues" evidence="1">
    <location>
        <begin position="269"/>
        <end position="279"/>
    </location>
</feature>
<sequence length="876" mass="98058">QNQTTLYPSVDTDSNTSTNISDNVDHNTNKSIPKTTQTPSSPKNQELTANLSEPQYPSIDDNHILKSDSTDSKLDKNSLKKQNILIVDVYENDLLLTNFITVVDFDLNNIKSEMEYNINKSSNSPSITISSINSLSLVFDNKNFLQNSNTAPAYAKNTFTTKNIKKISQLLSLTVENPILKISVTTSSKSNPVSSKNLSSSASSITKSLESQNTSKSQTITKSELTRVYSERVFQIYGQDISKTSISSESPKNNGKYDVQDSPTYVGKPHSKSKSKSKFRQLPQNIDTYTSLFRSSSKSQSSAKKKSSFLKSHSPLSKNNTQSIYKSSSEMNLNGKPEKRSRGRSTTNPVETMLVLQHQEVQARDKKPSSNLPRNSVYREEKDFNRPSNALKYRTIKGNIPSYLIDVDNINDLPIPKIPMSNPSSFNAYFMETGKPSVPELSLPESISKNPSLKGYSVFSNQQDSNVFVNHSPSKKLSDSGLKDNGKSELEDNSSELHKFQKLVSPKHSPISPTANKPTSPDVKSNPNSAYSSPFTQTALPKHLQNESKKMGIVRSFTLKTKKVYNRIKRSGTAPDKNDANLLQNNVKSKGKQYEQGFGSYKLSDINRSLSVQKEKSLFDEYESAISESRKFVQQRTDSTVRDSAAIVKEMELMLREKKKIHEKNVANSKDIVFTMQGMEKHKLPDFLPSQIPFIIFSNSLRISKFLVKSAEFKSALLRSDLIHFKITIAPGCSVVLPLSSKITFNNFRDSGLNSNQKEISETNTNGKKPLSLIAIKNTDDLNIVINRFYEYLDNFKTLESVDKALNISTGFASQNSHGLQTSENKFYNDLVIPTNLDIKDPACEYVYKIHLYMLSETTLESISNTLQLSQKTISN</sequence>
<evidence type="ECO:0000313" key="3">
    <source>
        <dbReference type="Proteomes" id="UP000245609"/>
    </source>
</evidence>
<evidence type="ECO:0000313" key="2">
    <source>
        <dbReference type="EMBL" id="PVU88611.1"/>
    </source>
</evidence>
<organism evidence="2 3">
    <name type="scientific">Smittium megazygosporum</name>
    <dbReference type="NCBI Taxonomy" id="133381"/>
    <lineage>
        <taxon>Eukaryota</taxon>
        <taxon>Fungi</taxon>
        <taxon>Fungi incertae sedis</taxon>
        <taxon>Zoopagomycota</taxon>
        <taxon>Kickxellomycotina</taxon>
        <taxon>Harpellomycetes</taxon>
        <taxon>Harpellales</taxon>
        <taxon>Legeriomycetaceae</taxon>
        <taxon>Smittium</taxon>
    </lineage>
</organism>
<dbReference type="AlphaFoldDB" id="A0A2T9Y8E7"/>
<feature type="compositionally biased region" description="Polar residues" evidence="1">
    <location>
        <begin position="511"/>
        <end position="534"/>
    </location>
</feature>
<accession>A0A2T9Y8E7</accession>
<feature type="region of interest" description="Disordered" evidence="1">
    <location>
        <begin position="467"/>
        <end position="534"/>
    </location>
</feature>
<dbReference type="EMBL" id="MBFS01003130">
    <property type="protein sequence ID" value="PVU88611.1"/>
    <property type="molecule type" value="Genomic_DNA"/>
</dbReference>
<feature type="compositionally biased region" description="Polar residues" evidence="1">
    <location>
        <begin position="244"/>
        <end position="253"/>
    </location>
</feature>
<gene>
    <name evidence="2" type="ORF">BB560_006355</name>
</gene>
<feature type="compositionally biased region" description="Low complexity" evidence="1">
    <location>
        <begin position="309"/>
        <end position="318"/>
    </location>
</feature>
<feature type="compositionally biased region" description="Basic and acidic residues" evidence="1">
    <location>
        <begin position="476"/>
        <end position="499"/>
    </location>
</feature>
<proteinExistence type="predicted"/>
<feature type="compositionally biased region" description="Polar residues" evidence="1">
    <location>
        <begin position="29"/>
        <end position="55"/>
    </location>
</feature>
<dbReference type="Proteomes" id="UP000245609">
    <property type="component" value="Unassembled WGS sequence"/>
</dbReference>
<keyword evidence="3" id="KW-1185">Reference proteome</keyword>
<feature type="compositionally biased region" description="Low complexity" evidence="1">
    <location>
        <begin position="291"/>
        <end position="302"/>
    </location>
</feature>
<evidence type="ECO:0000256" key="1">
    <source>
        <dbReference type="SAM" id="MobiDB-lite"/>
    </source>
</evidence>
<feature type="region of interest" description="Disordered" evidence="1">
    <location>
        <begin position="1"/>
        <end position="74"/>
    </location>
</feature>
<reference evidence="2 3" key="1">
    <citation type="journal article" date="2018" name="MBio">
        <title>Comparative Genomics Reveals the Core Gene Toolbox for the Fungus-Insect Symbiosis.</title>
        <authorList>
            <person name="Wang Y."/>
            <person name="Stata M."/>
            <person name="Wang W."/>
            <person name="Stajich J.E."/>
            <person name="White M.M."/>
            <person name="Moncalvo J.M."/>
        </authorList>
    </citation>
    <scope>NUCLEOTIDE SEQUENCE [LARGE SCALE GENOMIC DNA]</scope>
    <source>
        <strain evidence="2 3">SC-DP-2</strain>
    </source>
</reference>
<dbReference type="OrthoDB" id="10581186at2759"/>
<protein>
    <submittedName>
        <fullName evidence="2">Uncharacterized protein</fullName>
    </submittedName>
</protein>
<comment type="caution">
    <text evidence="2">The sequence shown here is derived from an EMBL/GenBank/DDBJ whole genome shotgun (WGS) entry which is preliminary data.</text>
</comment>
<feature type="non-terminal residue" evidence="2">
    <location>
        <position position="1"/>
    </location>
</feature>
<feature type="compositionally biased region" description="Polar residues" evidence="1">
    <location>
        <begin position="319"/>
        <end position="332"/>
    </location>
</feature>